<dbReference type="InterPro" id="IPR043502">
    <property type="entry name" value="DNA/RNA_pol_sf"/>
</dbReference>
<dbReference type="AlphaFoldDB" id="A5AI58"/>
<proteinExistence type="predicted"/>
<dbReference type="SUPFAM" id="SSF56672">
    <property type="entry name" value="DNA/RNA polymerases"/>
    <property type="match status" value="1"/>
</dbReference>
<name>A5AI58_VITVI</name>
<dbReference type="Pfam" id="PF07727">
    <property type="entry name" value="RVT_2"/>
    <property type="match status" value="1"/>
</dbReference>
<reference evidence="2" key="1">
    <citation type="journal article" date="2007" name="PLoS ONE">
        <title>The first genome sequence of an elite grapevine cultivar (Pinot noir Vitis vinifera L.): coping with a highly heterozygous genome.</title>
        <authorList>
            <person name="Velasco R."/>
            <person name="Zharkikh A."/>
            <person name="Troggio M."/>
            <person name="Cartwright D.A."/>
            <person name="Cestaro A."/>
            <person name="Pruss D."/>
            <person name="Pindo M."/>
            <person name="FitzGerald L.M."/>
            <person name="Vezzulli S."/>
            <person name="Reid J."/>
            <person name="Malacarne G."/>
            <person name="Iliev D."/>
            <person name="Coppola G."/>
            <person name="Wardell B."/>
            <person name="Micheletti D."/>
            <person name="Macalma T."/>
            <person name="Facci M."/>
            <person name="Mitchell J.T."/>
            <person name="Perazzolli M."/>
            <person name="Eldredge G."/>
            <person name="Gatto P."/>
            <person name="Oyzerski R."/>
            <person name="Moretto M."/>
            <person name="Gutin N."/>
            <person name="Stefanini M."/>
            <person name="Chen Y."/>
            <person name="Segala C."/>
            <person name="Davenport C."/>
            <person name="Dematte L."/>
            <person name="Mraz A."/>
            <person name="Battilana J."/>
            <person name="Stormo K."/>
            <person name="Costa F."/>
            <person name="Tao Q."/>
            <person name="Si-Ammour A."/>
            <person name="Harkins T."/>
            <person name="Lackey A."/>
            <person name="Perbost C."/>
            <person name="Taillon B."/>
            <person name="Stella A."/>
            <person name="Solovyev V."/>
            <person name="Fawcett J.A."/>
            <person name="Sterck L."/>
            <person name="Vandepoele K."/>
            <person name="Grando S.M."/>
            <person name="Toppo S."/>
            <person name="Moser C."/>
            <person name="Lanchbury J."/>
            <person name="Bogden R."/>
            <person name="Skolnick M."/>
            <person name="Sgaramella V."/>
            <person name="Bhatnagar S.K."/>
            <person name="Fontana P."/>
            <person name="Gutin A."/>
            <person name="Van de Peer Y."/>
            <person name="Salamini F."/>
            <person name="Viola R."/>
        </authorList>
    </citation>
    <scope>NUCLEOTIDE SEQUENCE</scope>
</reference>
<dbReference type="InterPro" id="IPR013103">
    <property type="entry name" value="RVT_2"/>
</dbReference>
<dbReference type="EMBL" id="AM427288">
    <property type="protein sequence ID" value="CAN71333.1"/>
    <property type="molecule type" value="Genomic_DNA"/>
</dbReference>
<feature type="domain" description="Reverse transcriptase Ty1/copia-type" evidence="1">
    <location>
        <begin position="1"/>
        <end position="153"/>
    </location>
</feature>
<evidence type="ECO:0000259" key="1">
    <source>
        <dbReference type="Pfam" id="PF07727"/>
    </source>
</evidence>
<protein>
    <recommendedName>
        <fullName evidence="1">Reverse transcriptase Ty1/copia-type domain-containing protein</fullName>
    </recommendedName>
</protein>
<evidence type="ECO:0000313" key="2">
    <source>
        <dbReference type="EMBL" id="CAN71333.1"/>
    </source>
</evidence>
<gene>
    <name evidence="2" type="ORF">VITISV_013085</name>
</gene>
<sequence length="259" mass="29770">MDVKTAFLNGYLEEEIYMDQPKGCVVPEKKKKVCKLVKSLYGLKQAPKQWHNKFDHVFVTNGYSINDTDKCIYSKYEDNTYVVIYLYVDDMLIFGTSLEVLCETKKFLGSKFDMKDLGELEVILGITITRTPNGFKFSQEHYVENILRKFEHFDYRVYSALIKVECLLLMNTIFLMDARRAPLASQTCIAGELDAHREQAKRAPWASQTGTKQAPLAHQAMSEKIQVGKGSRNCDCLLLYFSKDWEGRLAKEGYLAPHT</sequence>
<accession>A5AI58</accession>
<organism evidence="2">
    <name type="scientific">Vitis vinifera</name>
    <name type="common">Grape</name>
    <dbReference type="NCBI Taxonomy" id="29760"/>
    <lineage>
        <taxon>Eukaryota</taxon>
        <taxon>Viridiplantae</taxon>
        <taxon>Streptophyta</taxon>
        <taxon>Embryophyta</taxon>
        <taxon>Tracheophyta</taxon>
        <taxon>Spermatophyta</taxon>
        <taxon>Magnoliopsida</taxon>
        <taxon>eudicotyledons</taxon>
        <taxon>Gunneridae</taxon>
        <taxon>Pentapetalae</taxon>
        <taxon>rosids</taxon>
        <taxon>Vitales</taxon>
        <taxon>Vitaceae</taxon>
        <taxon>Viteae</taxon>
        <taxon>Vitis</taxon>
    </lineage>
</organism>